<evidence type="ECO:0000256" key="2">
    <source>
        <dbReference type="SAM" id="Phobius"/>
    </source>
</evidence>
<sequence length="129" mass="14567">MDKSSLKRMSIKNHSIIWGASQGRLRLESMHQEPDESYTWATSVVPGPRKKRQKTGMLLSDPKSSFQIKVTFAFLFGNLGLRFLFGKQDPRLRSRRDTKCNLKSSVKFSQSVMIWGAMLSAGLGPQCSL</sequence>
<name>A0ABV0SXU2_9TELE</name>
<keyword evidence="2" id="KW-1133">Transmembrane helix</keyword>
<keyword evidence="2" id="KW-0472">Membrane</keyword>
<organism evidence="3 4">
    <name type="scientific">Ilyodon furcidens</name>
    <name type="common">goldbreast splitfin</name>
    <dbReference type="NCBI Taxonomy" id="33524"/>
    <lineage>
        <taxon>Eukaryota</taxon>
        <taxon>Metazoa</taxon>
        <taxon>Chordata</taxon>
        <taxon>Craniata</taxon>
        <taxon>Vertebrata</taxon>
        <taxon>Euteleostomi</taxon>
        <taxon>Actinopterygii</taxon>
        <taxon>Neopterygii</taxon>
        <taxon>Teleostei</taxon>
        <taxon>Neoteleostei</taxon>
        <taxon>Acanthomorphata</taxon>
        <taxon>Ovalentaria</taxon>
        <taxon>Atherinomorphae</taxon>
        <taxon>Cyprinodontiformes</taxon>
        <taxon>Goodeidae</taxon>
        <taxon>Ilyodon</taxon>
    </lineage>
</organism>
<keyword evidence="2" id="KW-0812">Transmembrane</keyword>
<evidence type="ECO:0000313" key="3">
    <source>
        <dbReference type="EMBL" id="MEQ2225415.1"/>
    </source>
</evidence>
<evidence type="ECO:0000256" key="1">
    <source>
        <dbReference type="SAM" id="MobiDB-lite"/>
    </source>
</evidence>
<proteinExistence type="predicted"/>
<comment type="caution">
    <text evidence="3">The sequence shown here is derived from an EMBL/GenBank/DDBJ whole genome shotgun (WGS) entry which is preliminary data.</text>
</comment>
<accession>A0ABV0SXU2</accession>
<reference evidence="3 4" key="1">
    <citation type="submission" date="2021-06" db="EMBL/GenBank/DDBJ databases">
        <authorList>
            <person name="Palmer J.M."/>
        </authorList>
    </citation>
    <scope>NUCLEOTIDE SEQUENCE [LARGE SCALE GENOMIC DNA]</scope>
    <source>
        <strain evidence="4">if_2019</strain>
        <tissue evidence="3">Muscle</tissue>
    </source>
</reference>
<keyword evidence="4" id="KW-1185">Reference proteome</keyword>
<evidence type="ECO:0000313" key="4">
    <source>
        <dbReference type="Proteomes" id="UP001482620"/>
    </source>
</evidence>
<feature type="region of interest" description="Disordered" evidence="1">
    <location>
        <begin position="38"/>
        <end position="58"/>
    </location>
</feature>
<dbReference type="Proteomes" id="UP001482620">
    <property type="component" value="Unassembled WGS sequence"/>
</dbReference>
<gene>
    <name evidence="3" type="ORF">ILYODFUR_017185</name>
</gene>
<dbReference type="EMBL" id="JAHRIQ010013187">
    <property type="protein sequence ID" value="MEQ2225415.1"/>
    <property type="molecule type" value="Genomic_DNA"/>
</dbReference>
<protein>
    <submittedName>
        <fullName evidence="3">Uncharacterized protein</fullName>
    </submittedName>
</protein>
<feature type="transmembrane region" description="Helical" evidence="2">
    <location>
        <begin position="66"/>
        <end position="85"/>
    </location>
</feature>